<accession>A0A0C2D9C8</accession>
<proteinExistence type="predicted"/>
<protein>
    <submittedName>
        <fullName evidence="2">Uncharacterized protein</fullName>
    </submittedName>
</protein>
<dbReference type="EMBL" id="KN732695">
    <property type="protein sequence ID" value="KIH58802.1"/>
    <property type="molecule type" value="Genomic_DNA"/>
</dbReference>
<dbReference type="Proteomes" id="UP000054047">
    <property type="component" value="Unassembled WGS sequence"/>
</dbReference>
<keyword evidence="1" id="KW-0472">Membrane</keyword>
<dbReference type="OrthoDB" id="10624319at2759"/>
<organism evidence="2 3">
    <name type="scientific">Ancylostoma duodenale</name>
    <dbReference type="NCBI Taxonomy" id="51022"/>
    <lineage>
        <taxon>Eukaryota</taxon>
        <taxon>Metazoa</taxon>
        <taxon>Ecdysozoa</taxon>
        <taxon>Nematoda</taxon>
        <taxon>Chromadorea</taxon>
        <taxon>Rhabditida</taxon>
        <taxon>Rhabditina</taxon>
        <taxon>Rhabditomorpha</taxon>
        <taxon>Strongyloidea</taxon>
        <taxon>Ancylostomatidae</taxon>
        <taxon>Ancylostomatinae</taxon>
        <taxon>Ancylostoma</taxon>
    </lineage>
</organism>
<feature type="transmembrane region" description="Helical" evidence="1">
    <location>
        <begin position="87"/>
        <end position="107"/>
    </location>
</feature>
<keyword evidence="1" id="KW-1133">Transmembrane helix</keyword>
<dbReference type="AlphaFoldDB" id="A0A0C2D9C8"/>
<keyword evidence="3" id="KW-1185">Reference proteome</keyword>
<evidence type="ECO:0000256" key="1">
    <source>
        <dbReference type="SAM" id="Phobius"/>
    </source>
</evidence>
<evidence type="ECO:0000313" key="3">
    <source>
        <dbReference type="Proteomes" id="UP000054047"/>
    </source>
</evidence>
<evidence type="ECO:0000313" key="2">
    <source>
        <dbReference type="EMBL" id="KIH58802.1"/>
    </source>
</evidence>
<keyword evidence="1" id="KW-0812">Transmembrane</keyword>
<gene>
    <name evidence="2" type="ORF">ANCDUO_10984</name>
</gene>
<name>A0A0C2D9C8_9BILA</name>
<feature type="transmembrane region" description="Helical" evidence="1">
    <location>
        <begin position="119"/>
        <end position="142"/>
    </location>
</feature>
<reference evidence="2 3" key="1">
    <citation type="submission" date="2013-12" db="EMBL/GenBank/DDBJ databases">
        <title>Draft genome of the parsitic nematode Ancylostoma duodenale.</title>
        <authorList>
            <person name="Mitreva M."/>
        </authorList>
    </citation>
    <scope>NUCLEOTIDE SEQUENCE [LARGE SCALE GENOMIC DNA]</scope>
    <source>
        <strain evidence="2 3">Zhejiang</strain>
    </source>
</reference>
<sequence length="148" mass="15203">MNVPVCVGCAQASCIIRILIDFNSGLTGAIDGAIDGALVGGLMGAAFGNIAPNISVKLKKKPLPTKLLSAELKKTTSMFYKFNMIRIILLMTLVFSFIVLTTAQFGYNYGGYNGFGGGYGTGAVIGAIDGALIGAVDGALIGSMVGKK</sequence>